<feature type="domain" description="Sulfatase-modifying factor enzyme-like" evidence="2">
    <location>
        <begin position="88"/>
        <end position="316"/>
    </location>
</feature>
<accession>A0ABN0NZC2</accession>
<dbReference type="RefSeq" id="WP_021687205.1">
    <property type="nucleotide sequence ID" value="NZ_KI260564.1"/>
</dbReference>
<evidence type="ECO:0000256" key="1">
    <source>
        <dbReference type="SAM" id="MobiDB-lite"/>
    </source>
</evidence>
<feature type="region of interest" description="Disordered" evidence="1">
    <location>
        <begin position="266"/>
        <end position="286"/>
    </location>
</feature>
<evidence type="ECO:0000259" key="2">
    <source>
        <dbReference type="Pfam" id="PF03781"/>
    </source>
</evidence>
<proteinExistence type="predicted"/>
<evidence type="ECO:0000313" key="4">
    <source>
        <dbReference type="Proteomes" id="UP000016649"/>
    </source>
</evidence>
<keyword evidence="4" id="KW-1185">Reference proteome</keyword>
<dbReference type="Gene3D" id="3.90.1580.10">
    <property type="entry name" value="paralog of FGE (formylglycine-generating enzyme)"/>
    <property type="match status" value="1"/>
</dbReference>
<comment type="caution">
    <text evidence="3">The sequence shown here is derived from an EMBL/GenBank/DDBJ whole genome shotgun (WGS) entry which is preliminary data.</text>
</comment>
<dbReference type="InterPro" id="IPR042095">
    <property type="entry name" value="SUMF_sf"/>
</dbReference>
<dbReference type="InterPro" id="IPR016187">
    <property type="entry name" value="CTDL_fold"/>
</dbReference>
<organism evidence="3 4">
    <name type="scientific">Treponema lecithinolyticum ATCC 700332</name>
    <dbReference type="NCBI Taxonomy" id="1321815"/>
    <lineage>
        <taxon>Bacteria</taxon>
        <taxon>Pseudomonadati</taxon>
        <taxon>Spirochaetota</taxon>
        <taxon>Spirochaetia</taxon>
        <taxon>Spirochaetales</taxon>
        <taxon>Treponemataceae</taxon>
        <taxon>Treponema</taxon>
    </lineage>
</organism>
<gene>
    <name evidence="3" type="ORF">HMPREF9193_00991</name>
</gene>
<dbReference type="InterPro" id="IPR051043">
    <property type="entry name" value="Sulfatase_Mod_Factor_Kinase"/>
</dbReference>
<dbReference type="EMBL" id="AWVH01000026">
    <property type="protein sequence ID" value="ERJ93318.1"/>
    <property type="molecule type" value="Genomic_DNA"/>
</dbReference>
<protein>
    <recommendedName>
        <fullName evidence="2">Sulfatase-modifying factor enzyme-like domain-containing protein</fullName>
    </recommendedName>
</protein>
<dbReference type="Pfam" id="PF03781">
    <property type="entry name" value="FGE-sulfatase"/>
    <property type="match status" value="1"/>
</dbReference>
<name>A0ABN0NZC2_TRELE</name>
<evidence type="ECO:0000313" key="3">
    <source>
        <dbReference type="EMBL" id="ERJ93318.1"/>
    </source>
</evidence>
<dbReference type="SUPFAM" id="SSF56436">
    <property type="entry name" value="C-type lectin-like"/>
    <property type="match status" value="1"/>
</dbReference>
<sequence length="319" mass="34769">MKNYTNMTLKQNSSAKHLALLKIFALCAVLVLTVLLISACPNAGTQNNGTGGQPLFPGDKEYMLSAGSTTVRFIMKSIAAVHGGALGNSGHTDNMPHNVNLTAYLIGETEVTQELWQLVMGTNPSQFQNGEAAGENQKKRPVEKMTWLDAVKFCNKLTEKVLGGEHAVYTISGSNVTQNLSKKGFRLPTEAEWEWAAIGGSARHKWAGTNDPSQAELYAWFVTNSDAKTHEVKHNKKANVFGLYDMCGNVAEWCWDWYGDPILMSPADDPTGPTSQSPGQGRVRRGGCYADTVQDIEAVLRRDSTSASQQCGLRIVCRP</sequence>
<dbReference type="InterPro" id="IPR005532">
    <property type="entry name" value="SUMF_dom"/>
</dbReference>
<dbReference type="PANTHER" id="PTHR23150:SF19">
    <property type="entry name" value="FORMYLGLYCINE-GENERATING ENZYME"/>
    <property type="match status" value="1"/>
</dbReference>
<dbReference type="Proteomes" id="UP000016649">
    <property type="component" value="Unassembled WGS sequence"/>
</dbReference>
<reference evidence="3 4" key="1">
    <citation type="submission" date="2013-08" db="EMBL/GenBank/DDBJ databases">
        <authorList>
            <person name="Weinstock G."/>
            <person name="Sodergren E."/>
            <person name="Wylie T."/>
            <person name="Fulton L."/>
            <person name="Fulton R."/>
            <person name="Fronick C."/>
            <person name="O'Laughlin M."/>
            <person name="Godfrey J."/>
            <person name="Miner T."/>
            <person name="Herter B."/>
            <person name="Appelbaum E."/>
            <person name="Cordes M."/>
            <person name="Lek S."/>
            <person name="Wollam A."/>
            <person name="Pepin K.H."/>
            <person name="Palsikar V.B."/>
            <person name="Mitreva M."/>
            <person name="Wilson R.K."/>
        </authorList>
    </citation>
    <scope>NUCLEOTIDE SEQUENCE [LARGE SCALE GENOMIC DNA]</scope>
    <source>
        <strain evidence="3 4">ATCC 700332</strain>
    </source>
</reference>
<dbReference type="PANTHER" id="PTHR23150">
    <property type="entry name" value="SULFATASE MODIFYING FACTOR 1, 2"/>
    <property type="match status" value="1"/>
</dbReference>